<dbReference type="InterPro" id="IPR016130">
    <property type="entry name" value="Tyr_Pase_AS"/>
</dbReference>
<dbReference type="PROSITE" id="PS50055">
    <property type="entry name" value="TYR_PHOSPHATASE_PTP"/>
    <property type="match status" value="1"/>
</dbReference>
<evidence type="ECO:0000313" key="8">
    <source>
        <dbReference type="WBParaSite" id="BXY_0422100.1"/>
    </source>
</evidence>
<feature type="compositionally biased region" description="Basic and acidic residues" evidence="1">
    <location>
        <begin position="73"/>
        <end position="99"/>
    </location>
</feature>
<dbReference type="PANTHER" id="PTHR46163">
    <property type="entry name" value="TYROSINE-PROTEIN PHOSPHATASE-RELATED"/>
    <property type="match status" value="1"/>
</dbReference>
<reference evidence="5" key="2">
    <citation type="submission" date="2020-08" db="EMBL/GenBank/DDBJ databases">
        <authorList>
            <person name="Kikuchi T."/>
        </authorList>
    </citation>
    <scope>NUCLEOTIDE SEQUENCE</scope>
    <source>
        <strain evidence="4">Ka4C1</strain>
    </source>
</reference>
<feature type="region of interest" description="Disordered" evidence="1">
    <location>
        <begin position="1"/>
        <end position="117"/>
    </location>
</feature>
<dbReference type="Proteomes" id="UP000659654">
    <property type="component" value="Unassembled WGS sequence"/>
</dbReference>
<dbReference type="GO" id="GO:0004725">
    <property type="term" value="F:protein tyrosine phosphatase activity"/>
    <property type="evidence" value="ECO:0007669"/>
    <property type="project" value="InterPro"/>
</dbReference>
<protein>
    <submittedName>
        <fullName evidence="4">(pine wood nematode) hypothetical protein</fullName>
    </submittedName>
</protein>
<reference evidence="8" key="1">
    <citation type="submission" date="2016-11" db="UniProtKB">
        <authorList>
            <consortium name="WormBaseParasite"/>
        </authorList>
    </citation>
    <scope>IDENTIFICATION</scope>
</reference>
<feature type="region of interest" description="Disordered" evidence="1">
    <location>
        <begin position="417"/>
        <end position="443"/>
    </location>
</feature>
<evidence type="ECO:0000313" key="7">
    <source>
        <dbReference type="Proteomes" id="UP000659654"/>
    </source>
</evidence>
<dbReference type="OrthoDB" id="8867066at2759"/>
<name>A0A1I7RU14_BURXY</name>
<accession>A0A1I7RU14</accession>
<feature type="compositionally biased region" description="Polar residues" evidence="1">
    <location>
        <begin position="60"/>
        <end position="69"/>
    </location>
</feature>
<evidence type="ECO:0000313" key="4">
    <source>
        <dbReference type="EMBL" id="CAD5235583.1"/>
    </source>
</evidence>
<dbReference type="PROSITE" id="PS50056">
    <property type="entry name" value="TYR_PHOSPHATASE_2"/>
    <property type="match status" value="1"/>
</dbReference>
<dbReference type="InterPro" id="IPR003595">
    <property type="entry name" value="Tyr_Pase_cat"/>
</dbReference>
<evidence type="ECO:0000259" key="2">
    <source>
        <dbReference type="PROSITE" id="PS50055"/>
    </source>
</evidence>
<dbReference type="PROSITE" id="PS00383">
    <property type="entry name" value="TYR_PHOSPHATASE_1"/>
    <property type="match status" value="1"/>
</dbReference>
<evidence type="ECO:0000313" key="5">
    <source>
        <dbReference type="EMBL" id="CAG9132027.1"/>
    </source>
</evidence>
<evidence type="ECO:0000259" key="3">
    <source>
        <dbReference type="PROSITE" id="PS50056"/>
    </source>
</evidence>
<dbReference type="AlphaFoldDB" id="A0A1I7RU14"/>
<sequence>MSNTPNQKKNEKPFPGFMKNLRKLKNKIRGSQDDLKESEERKPEPQKSGLKKKNVKQRQARTVSATPPANSRYDQRREREKEEERKRENRKEKEKEKENIQQSKINKKTKIARKKVAETPKEVPETVTDKFNFIGGMLAKEVSGIRKEFNDFKAEDRLRFPVATVCQELENLPKNRYKNILCLDASRVRLSDGGYYHANAVDSRFILAQSPLPNTVEHFWDLVQAEAVEAIVQLYPCDDGKRCAKYYPPQVGESADFGAFKVMNSKIDPSPVDEPTLLFSHLKVQGPKGEMKIKHVFWSGFPPTGFPEPSNTIPYIWKEIKGFKKVLVHCSSGAGRSAVVVLTCQMLERIHQTVEMDAIKMLKELREKRHCAIRNEMQYVYVMRIILFYFMKYNAVEMSQNLLIFLDDYDAYDKKYGKEEKERKEKSPNPPPTDPTDEFQNFI</sequence>
<dbReference type="SUPFAM" id="SSF52799">
    <property type="entry name" value="(Phosphotyrosine protein) phosphatases II"/>
    <property type="match status" value="1"/>
</dbReference>
<organism evidence="6 8">
    <name type="scientific">Bursaphelenchus xylophilus</name>
    <name type="common">Pinewood nematode worm</name>
    <name type="synonym">Aphelenchoides xylophilus</name>
    <dbReference type="NCBI Taxonomy" id="6326"/>
    <lineage>
        <taxon>Eukaryota</taxon>
        <taxon>Metazoa</taxon>
        <taxon>Ecdysozoa</taxon>
        <taxon>Nematoda</taxon>
        <taxon>Chromadorea</taxon>
        <taxon>Rhabditida</taxon>
        <taxon>Tylenchina</taxon>
        <taxon>Tylenchomorpha</taxon>
        <taxon>Aphelenchoidea</taxon>
        <taxon>Aphelenchoididae</taxon>
        <taxon>Bursaphelenchus</taxon>
    </lineage>
</organism>
<dbReference type="InterPro" id="IPR000387">
    <property type="entry name" value="Tyr_Pase_dom"/>
</dbReference>
<feature type="compositionally biased region" description="Basic residues" evidence="1">
    <location>
        <begin position="49"/>
        <end position="59"/>
    </location>
</feature>
<gene>
    <name evidence="4" type="ORF">BXYJ_LOCUS15674</name>
</gene>
<feature type="domain" description="Tyrosine-protein phosphatase" evidence="2">
    <location>
        <begin position="145"/>
        <end position="389"/>
    </location>
</feature>
<feature type="compositionally biased region" description="Basic residues" evidence="1">
    <location>
        <begin position="105"/>
        <end position="114"/>
    </location>
</feature>
<dbReference type="InterPro" id="IPR029021">
    <property type="entry name" value="Prot-tyrosine_phosphatase-like"/>
</dbReference>
<dbReference type="WBParaSite" id="BXY_0422100.1">
    <property type="protein sequence ID" value="BXY_0422100.1"/>
    <property type="gene ID" value="BXY_0422100"/>
</dbReference>
<dbReference type="Pfam" id="PF00102">
    <property type="entry name" value="Y_phosphatase"/>
    <property type="match status" value="1"/>
</dbReference>
<dbReference type="CDD" id="cd00047">
    <property type="entry name" value="PTPc"/>
    <property type="match status" value="1"/>
</dbReference>
<dbReference type="eggNOG" id="KOG0789">
    <property type="taxonomic scope" value="Eukaryota"/>
</dbReference>
<dbReference type="SMR" id="A0A1I7RU14"/>
<feature type="compositionally biased region" description="Basic and acidic residues" evidence="1">
    <location>
        <begin position="30"/>
        <end position="45"/>
    </location>
</feature>
<proteinExistence type="predicted"/>
<feature type="domain" description="Tyrosine specific protein phosphatases" evidence="3">
    <location>
        <begin position="321"/>
        <end position="380"/>
    </location>
</feature>
<dbReference type="Proteomes" id="UP000582659">
    <property type="component" value="Unassembled WGS sequence"/>
</dbReference>
<dbReference type="EMBL" id="CAJFCV020000006">
    <property type="protein sequence ID" value="CAG9132027.1"/>
    <property type="molecule type" value="Genomic_DNA"/>
</dbReference>
<dbReference type="InterPro" id="IPR052782">
    <property type="entry name" value="Oocyte-zygote_transition_reg"/>
</dbReference>
<dbReference type="Gene3D" id="3.90.190.10">
    <property type="entry name" value="Protein tyrosine phosphatase superfamily"/>
    <property type="match status" value="1"/>
</dbReference>
<evidence type="ECO:0000256" key="1">
    <source>
        <dbReference type="SAM" id="MobiDB-lite"/>
    </source>
</evidence>
<evidence type="ECO:0000313" key="6">
    <source>
        <dbReference type="Proteomes" id="UP000095284"/>
    </source>
</evidence>
<dbReference type="EMBL" id="CAJFDI010000006">
    <property type="protein sequence ID" value="CAD5235583.1"/>
    <property type="molecule type" value="Genomic_DNA"/>
</dbReference>
<dbReference type="PRINTS" id="PR00700">
    <property type="entry name" value="PRTYPHPHTASE"/>
</dbReference>
<dbReference type="Proteomes" id="UP000095284">
    <property type="component" value="Unplaced"/>
</dbReference>
<keyword evidence="7" id="KW-1185">Reference proteome</keyword>
<feature type="compositionally biased region" description="Basic and acidic residues" evidence="1">
    <location>
        <begin position="417"/>
        <end position="427"/>
    </location>
</feature>
<dbReference type="SMART" id="SM00194">
    <property type="entry name" value="PTPc"/>
    <property type="match status" value="1"/>
</dbReference>
<dbReference type="InterPro" id="IPR000242">
    <property type="entry name" value="PTP_cat"/>
</dbReference>
<dbReference type="SMART" id="SM00404">
    <property type="entry name" value="PTPc_motif"/>
    <property type="match status" value="1"/>
</dbReference>